<feature type="chain" id="PRO_5001880135" evidence="7">
    <location>
        <begin position="25"/>
        <end position="446"/>
    </location>
</feature>
<dbReference type="Gene3D" id="1.20.5.3730">
    <property type="match status" value="1"/>
</dbReference>
<evidence type="ECO:0000256" key="4">
    <source>
        <dbReference type="ARBA" id="ARBA00023157"/>
    </source>
</evidence>
<dbReference type="PANTHER" id="PTHR19325">
    <property type="entry name" value="COMPLEMENT COMPONENT-RELATED SUSHI DOMAIN-CONTAINING"/>
    <property type="match status" value="1"/>
</dbReference>
<sequence length="446" mass="49300">MEESLRWLGQVLAVVVLVLRPVMSLEMQCPVPSIPHGQLTPAQNLTYGSTAMLQCDAGYIPVGATTTLRCLGGGRWHPRLPACVLGHCPYPPVIDHADRGPQHEFPVGTTVIYSCRPGYTSLPEVSPVTTCLKNFTWSVIPKLCQKVQCPSPVIPNGRVVSPRKAEYTFGHHMEFQCDHGYVLRGSQRIQCWSDGTWRPPMPYCDKVCGPPPKITNGHHASLTTEQHSGLRAEQFPYGSVIKYSCMEGLSLIGDNAIYCTSDDGENLVWSGPAPQCRVVRCPKPVVASGRMAPQGLTFPYGAAGAFSCDVFYYLHSDDPLLWVSLSVLCPPPQVLNGRLKSTFDAETWYQTNATVTFECLHGYEFADNGVMSSEGSWTATCLPDGTWTQLPKCKREGDADVCEEVLYIKMVSECGVPREEIKNLLEIQKLFLEIKKLKVELENLTK</sequence>
<evidence type="ECO:0000256" key="1">
    <source>
        <dbReference type="ARBA" id="ARBA00022659"/>
    </source>
</evidence>
<keyword evidence="3" id="KW-0677">Repeat</keyword>
<keyword evidence="9" id="KW-0675">Receptor</keyword>
<feature type="domain" description="Sushi" evidence="8">
    <location>
        <begin position="86"/>
        <end position="146"/>
    </location>
</feature>
<feature type="domain" description="Sushi" evidence="8">
    <location>
        <begin position="147"/>
        <end position="206"/>
    </location>
</feature>
<dbReference type="Proteomes" id="UP000053369">
    <property type="component" value="Unassembled WGS sequence"/>
</dbReference>
<keyword evidence="4 6" id="KW-1015">Disulfide bond</keyword>
<proteinExistence type="predicted"/>
<evidence type="ECO:0000256" key="3">
    <source>
        <dbReference type="ARBA" id="ARBA00022737"/>
    </source>
</evidence>
<evidence type="ECO:0000313" key="9">
    <source>
        <dbReference type="EMBL" id="KFQ30110.1"/>
    </source>
</evidence>
<organism evidence="9 10">
    <name type="scientific">Mesitornis unicolor</name>
    <name type="common">brown roatelo</name>
    <dbReference type="NCBI Taxonomy" id="54374"/>
    <lineage>
        <taxon>Eukaryota</taxon>
        <taxon>Metazoa</taxon>
        <taxon>Chordata</taxon>
        <taxon>Craniata</taxon>
        <taxon>Vertebrata</taxon>
        <taxon>Euteleostomi</taxon>
        <taxon>Archelosauria</taxon>
        <taxon>Archosauria</taxon>
        <taxon>Dinosauria</taxon>
        <taxon>Saurischia</taxon>
        <taxon>Theropoda</taxon>
        <taxon>Coelurosauria</taxon>
        <taxon>Aves</taxon>
        <taxon>Neognathae</taxon>
        <taxon>Neoaves</taxon>
        <taxon>Columbimorphae</taxon>
        <taxon>Mesitornithiformes</taxon>
        <taxon>Mesitornithidae</taxon>
        <taxon>Mesitornis</taxon>
    </lineage>
</organism>
<keyword evidence="1 6" id="KW-0768">Sushi</keyword>
<feature type="disulfide bond" evidence="6">
    <location>
        <begin position="88"/>
        <end position="131"/>
    </location>
</feature>
<evidence type="ECO:0000256" key="5">
    <source>
        <dbReference type="ARBA" id="ARBA00023180"/>
    </source>
</evidence>
<evidence type="ECO:0000313" key="10">
    <source>
        <dbReference type="Proteomes" id="UP000053369"/>
    </source>
</evidence>
<keyword evidence="2 7" id="KW-0732">Signal</keyword>
<name>A0A091QRB8_9AVES</name>
<dbReference type="AlphaFoldDB" id="A0A091QRB8"/>
<dbReference type="Gene3D" id="2.10.70.10">
    <property type="entry name" value="Complement Module, domain 1"/>
    <property type="match status" value="5"/>
</dbReference>
<feature type="signal peptide" evidence="7">
    <location>
        <begin position="1"/>
        <end position="24"/>
    </location>
</feature>
<keyword evidence="5" id="KW-0325">Glycoprotein</keyword>
<dbReference type="EMBL" id="KK802966">
    <property type="protein sequence ID" value="KFQ30110.1"/>
    <property type="molecule type" value="Genomic_DNA"/>
</dbReference>
<reference evidence="9 10" key="1">
    <citation type="submission" date="2014-04" db="EMBL/GenBank/DDBJ databases">
        <title>Genome evolution of avian class.</title>
        <authorList>
            <person name="Zhang G."/>
            <person name="Li C."/>
        </authorList>
    </citation>
    <scope>NUCLEOTIDE SEQUENCE [LARGE SCALE GENOMIC DNA]</scope>
    <source>
        <strain evidence="9">BGI_N332</strain>
    </source>
</reference>
<dbReference type="SUPFAM" id="SSF57535">
    <property type="entry name" value="Complement control module/SCR domain"/>
    <property type="match status" value="5"/>
</dbReference>
<feature type="domain" description="Sushi" evidence="8">
    <location>
        <begin position="27"/>
        <end position="85"/>
    </location>
</feature>
<dbReference type="InterPro" id="IPR000436">
    <property type="entry name" value="Sushi_SCR_CCP_dom"/>
</dbReference>
<dbReference type="Pfam" id="PF00084">
    <property type="entry name" value="Sushi"/>
    <property type="match status" value="5"/>
</dbReference>
<dbReference type="SMART" id="SM00032">
    <property type="entry name" value="CCP"/>
    <property type="match status" value="5"/>
</dbReference>
<evidence type="ECO:0000256" key="2">
    <source>
        <dbReference type="ARBA" id="ARBA00022729"/>
    </source>
</evidence>
<evidence type="ECO:0000256" key="6">
    <source>
        <dbReference type="PROSITE-ProRule" id="PRU00302"/>
    </source>
</evidence>
<dbReference type="PROSITE" id="PS50923">
    <property type="entry name" value="SUSHI"/>
    <property type="match status" value="5"/>
</dbReference>
<evidence type="ECO:0000256" key="7">
    <source>
        <dbReference type="SAM" id="SignalP"/>
    </source>
</evidence>
<keyword evidence="10" id="KW-1185">Reference proteome</keyword>
<dbReference type="PANTHER" id="PTHR19325:SF569">
    <property type="entry name" value="COMPLEMENT COMPONENT 4 BINDING PROTEIN, SECRETORY-RELATED"/>
    <property type="match status" value="1"/>
</dbReference>
<dbReference type="InterPro" id="IPR050350">
    <property type="entry name" value="Compl-Cell_Adhes-Reg"/>
</dbReference>
<evidence type="ECO:0000259" key="8">
    <source>
        <dbReference type="PROSITE" id="PS50923"/>
    </source>
</evidence>
<dbReference type="CDD" id="cd00033">
    <property type="entry name" value="CCP"/>
    <property type="match status" value="5"/>
</dbReference>
<dbReference type="InterPro" id="IPR035976">
    <property type="entry name" value="Sushi/SCR/CCP_sf"/>
</dbReference>
<comment type="caution">
    <text evidence="6">Lacks conserved residue(s) required for the propagation of feature annotation.</text>
</comment>
<feature type="domain" description="Sushi" evidence="8">
    <location>
        <begin position="327"/>
        <end position="395"/>
    </location>
</feature>
<feature type="domain" description="Sushi" evidence="8">
    <location>
        <begin position="207"/>
        <end position="278"/>
    </location>
</feature>
<protein>
    <submittedName>
        <fullName evidence="9">Zona pellucida sperm-binding protein 3 receptor</fullName>
    </submittedName>
</protein>
<dbReference type="FunFam" id="2.10.70.10:FF:000014">
    <property type="entry name" value="Membrane cofactor protein"/>
    <property type="match status" value="1"/>
</dbReference>
<gene>
    <name evidence="9" type="ORF">N332_04434</name>
</gene>
<feature type="disulfide bond" evidence="6">
    <location>
        <begin position="177"/>
        <end position="204"/>
    </location>
</feature>
<accession>A0A091QRB8</accession>